<dbReference type="EMBL" id="KZ678170">
    <property type="protein sequence ID" value="PSN59041.1"/>
    <property type="molecule type" value="Genomic_DNA"/>
</dbReference>
<evidence type="ECO:0000313" key="3">
    <source>
        <dbReference type="Proteomes" id="UP000240883"/>
    </source>
</evidence>
<dbReference type="Proteomes" id="UP000240883">
    <property type="component" value="Unassembled WGS sequence"/>
</dbReference>
<dbReference type="AlphaFoldDB" id="A0A2T2N0T3"/>
<protein>
    <submittedName>
        <fullName evidence="2">Uncharacterized protein</fullName>
    </submittedName>
</protein>
<keyword evidence="3" id="KW-1185">Reference proteome</keyword>
<feature type="compositionally biased region" description="Polar residues" evidence="1">
    <location>
        <begin position="54"/>
        <end position="67"/>
    </location>
</feature>
<proteinExistence type="predicted"/>
<feature type="region of interest" description="Disordered" evidence="1">
    <location>
        <begin position="43"/>
        <end position="141"/>
    </location>
</feature>
<reference evidence="2 3" key="1">
    <citation type="journal article" date="2018" name="Front. Microbiol.">
        <title>Genome-Wide Analysis of Corynespora cassiicola Leaf Fall Disease Putative Effectors.</title>
        <authorList>
            <person name="Lopez D."/>
            <person name="Ribeiro S."/>
            <person name="Label P."/>
            <person name="Fumanal B."/>
            <person name="Venisse J.S."/>
            <person name="Kohler A."/>
            <person name="de Oliveira R.R."/>
            <person name="Labutti K."/>
            <person name="Lipzen A."/>
            <person name="Lail K."/>
            <person name="Bauer D."/>
            <person name="Ohm R.A."/>
            <person name="Barry K.W."/>
            <person name="Spatafora J."/>
            <person name="Grigoriev I.V."/>
            <person name="Martin F.M."/>
            <person name="Pujade-Renaud V."/>
        </authorList>
    </citation>
    <scope>NUCLEOTIDE SEQUENCE [LARGE SCALE GENOMIC DNA]</scope>
    <source>
        <strain evidence="2 3">Philippines</strain>
    </source>
</reference>
<sequence length="141" mass="15477">MDAPSSPSECNDDDSSGVEFTLERRNKISQILHKHHLNYCPEQSLADSLPTPPSSNLEASRSGSDPISVSPDRKTPPSTPIPTTLKTTIARGKKRRRYDVAEGEEVMASQPCAKKNRTTAPAIPARRSARLRNARLQRDTG</sequence>
<gene>
    <name evidence="2" type="ORF">BS50DRAFT_288502</name>
</gene>
<evidence type="ECO:0000313" key="2">
    <source>
        <dbReference type="EMBL" id="PSN59041.1"/>
    </source>
</evidence>
<organism evidence="2 3">
    <name type="scientific">Corynespora cassiicola Philippines</name>
    <dbReference type="NCBI Taxonomy" id="1448308"/>
    <lineage>
        <taxon>Eukaryota</taxon>
        <taxon>Fungi</taxon>
        <taxon>Dikarya</taxon>
        <taxon>Ascomycota</taxon>
        <taxon>Pezizomycotina</taxon>
        <taxon>Dothideomycetes</taxon>
        <taxon>Pleosporomycetidae</taxon>
        <taxon>Pleosporales</taxon>
        <taxon>Corynesporascaceae</taxon>
        <taxon>Corynespora</taxon>
    </lineage>
</organism>
<feature type="region of interest" description="Disordered" evidence="1">
    <location>
        <begin position="1"/>
        <end position="22"/>
    </location>
</feature>
<evidence type="ECO:0000256" key="1">
    <source>
        <dbReference type="SAM" id="MobiDB-lite"/>
    </source>
</evidence>
<accession>A0A2T2N0T3</accession>
<name>A0A2T2N0T3_CORCC</name>